<proteinExistence type="predicted"/>
<name>X0YNF9_9ZZZZ</name>
<comment type="caution">
    <text evidence="1">The sequence shown here is derived from an EMBL/GenBank/DDBJ whole genome shotgun (WGS) entry which is preliminary data.</text>
</comment>
<dbReference type="EMBL" id="BARS01050614">
    <property type="protein sequence ID" value="GAG49983.1"/>
    <property type="molecule type" value="Genomic_DNA"/>
</dbReference>
<evidence type="ECO:0008006" key="2">
    <source>
        <dbReference type="Google" id="ProtNLM"/>
    </source>
</evidence>
<dbReference type="SUPFAM" id="SSF69318">
    <property type="entry name" value="Integrin alpha N-terminal domain"/>
    <property type="match status" value="1"/>
</dbReference>
<reference evidence="1" key="1">
    <citation type="journal article" date="2014" name="Front. Microbiol.">
        <title>High frequency of phylogenetically diverse reductive dehalogenase-homologous genes in deep subseafloor sedimentary metagenomes.</title>
        <authorList>
            <person name="Kawai M."/>
            <person name="Futagami T."/>
            <person name="Toyoda A."/>
            <person name="Takaki Y."/>
            <person name="Nishi S."/>
            <person name="Hori S."/>
            <person name="Arai W."/>
            <person name="Tsubouchi T."/>
            <person name="Morono Y."/>
            <person name="Uchiyama I."/>
            <person name="Ito T."/>
            <person name="Fujiyama A."/>
            <person name="Inagaki F."/>
            <person name="Takami H."/>
        </authorList>
    </citation>
    <scope>NUCLEOTIDE SEQUENCE</scope>
    <source>
        <strain evidence="1">Expedition CK06-06</strain>
    </source>
</reference>
<feature type="non-terminal residue" evidence="1">
    <location>
        <position position="1"/>
    </location>
</feature>
<organism evidence="1">
    <name type="scientific">marine sediment metagenome</name>
    <dbReference type="NCBI Taxonomy" id="412755"/>
    <lineage>
        <taxon>unclassified sequences</taxon>
        <taxon>metagenomes</taxon>
        <taxon>ecological metagenomes</taxon>
    </lineage>
</organism>
<protein>
    <recommendedName>
        <fullName evidence="2">VCBS repeat-containing protein</fullName>
    </recommendedName>
</protein>
<accession>X0YNF9</accession>
<dbReference type="InterPro" id="IPR028994">
    <property type="entry name" value="Integrin_alpha_N"/>
</dbReference>
<evidence type="ECO:0000313" key="1">
    <source>
        <dbReference type="EMBL" id="GAG49983.1"/>
    </source>
</evidence>
<sequence>YHAPAAGPFSGHWERKVFAPSFRGMCRTGALDITGSGRPDIIIAESEFVDGHLSWFENRLREDAGNPWVEHPMERGLVFAHSLHVWRKRGEAHVFVAEMAEGGWGQPYNYDARLIQYTTADQGTNWSRKLLHKGTGTHQAVPCDLDGDGDCEIAGKEWQHPKAHIFKHRRDPSPLTRFRHRMLDRDKPYTATDILATDIDGDGRLDVVCGAWWYRNPTWERRDIPGIYQVVNAFDIDG</sequence>
<feature type="non-terminal residue" evidence="1">
    <location>
        <position position="238"/>
    </location>
</feature>
<gene>
    <name evidence="1" type="ORF">S01H1_75522</name>
</gene>
<dbReference type="AlphaFoldDB" id="X0YNF9"/>